<dbReference type="Pfam" id="PF07732">
    <property type="entry name" value="Cu-oxidase_3"/>
    <property type="match status" value="2"/>
</dbReference>
<evidence type="ECO:0000313" key="9">
    <source>
        <dbReference type="EMBL" id="PWN87581.1"/>
    </source>
</evidence>
<feature type="domain" description="Plastocyanin-like" evidence="8">
    <location>
        <begin position="132"/>
        <end position="205"/>
    </location>
</feature>
<dbReference type="Proteomes" id="UP000245768">
    <property type="component" value="Unassembled WGS sequence"/>
</dbReference>
<dbReference type="Pfam" id="PF07731">
    <property type="entry name" value="Cu-oxidase_2"/>
    <property type="match status" value="1"/>
</dbReference>
<evidence type="ECO:0000259" key="6">
    <source>
        <dbReference type="Pfam" id="PF00394"/>
    </source>
</evidence>
<dbReference type="AlphaFoldDB" id="A0A316YEN6"/>
<dbReference type="OrthoDB" id="2121828at2759"/>
<dbReference type="PANTHER" id="PTHR11709">
    <property type="entry name" value="MULTI-COPPER OXIDASE"/>
    <property type="match status" value="1"/>
</dbReference>
<proteinExistence type="inferred from homology"/>
<dbReference type="CDD" id="cd13886">
    <property type="entry name" value="CuRO_2_MCO_like_1"/>
    <property type="match status" value="1"/>
</dbReference>
<dbReference type="GO" id="GO:0005507">
    <property type="term" value="F:copper ion binding"/>
    <property type="evidence" value="ECO:0007669"/>
    <property type="project" value="InterPro"/>
</dbReference>
<dbReference type="InterPro" id="IPR011706">
    <property type="entry name" value="Cu-oxidase_C"/>
</dbReference>
<reference evidence="9 10" key="1">
    <citation type="journal article" date="2018" name="Mol. Biol. Evol.">
        <title>Broad Genomic Sampling Reveals a Smut Pathogenic Ancestry of the Fungal Clade Ustilaginomycotina.</title>
        <authorList>
            <person name="Kijpornyongpan T."/>
            <person name="Mondo S.J."/>
            <person name="Barry K."/>
            <person name="Sandor L."/>
            <person name="Lee J."/>
            <person name="Lipzen A."/>
            <person name="Pangilinan J."/>
            <person name="LaButti K."/>
            <person name="Hainaut M."/>
            <person name="Henrissat B."/>
            <person name="Grigoriev I.V."/>
            <person name="Spatafora J.W."/>
            <person name="Aime M.C."/>
        </authorList>
    </citation>
    <scope>NUCLEOTIDE SEQUENCE [LARGE SCALE GENOMIC DNA]</scope>
    <source>
        <strain evidence="9 10">MCA 4198</strain>
    </source>
</reference>
<organism evidence="9 10">
    <name type="scientific">Acaromyces ingoldii</name>
    <dbReference type="NCBI Taxonomy" id="215250"/>
    <lineage>
        <taxon>Eukaryota</taxon>
        <taxon>Fungi</taxon>
        <taxon>Dikarya</taxon>
        <taxon>Basidiomycota</taxon>
        <taxon>Ustilaginomycotina</taxon>
        <taxon>Exobasidiomycetes</taxon>
        <taxon>Exobasidiales</taxon>
        <taxon>Cryptobasidiaceae</taxon>
        <taxon>Acaromyces</taxon>
    </lineage>
</organism>
<dbReference type="Gene3D" id="2.60.40.420">
    <property type="entry name" value="Cupredoxins - blue copper proteins"/>
    <property type="match status" value="3"/>
</dbReference>
<evidence type="ECO:0000256" key="2">
    <source>
        <dbReference type="ARBA" id="ARBA00022723"/>
    </source>
</evidence>
<dbReference type="Pfam" id="PF00394">
    <property type="entry name" value="Cu-oxidase"/>
    <property type="match status" value="1"/>
</dbReference>
<comment type="similarity">
    <text evidence="1">Belongs to the multicopper oxidase family.</text>
</comment>
<evidence type="ECO:0000259" key="8">
    <source>
        <dbReference type="Pfam" id="PF07732"/>
    </source>
</evidence>
<evidence type="ECO:0000256" key="1">
    <source>
        <dbReference type="ARBA" id="ARBA00010609"/>
    </source>
</evidence>
<dbReference type="RefSeq" id="XP_025374779.1">
    <property type="nucleotide sequence ID" value="XM_025524521.1"/>
</dbReference>
<gene>
    <name evidence="9" type="ORF">FA10DRAFT_297229</name>
</gene>
<dbReference type="InterPro" id="IPR011707">
    <property type="entry name" value="Cu-oxidase-like_N"/>
</dbReference>
<keyword evidence="5" id="KW-0325">Glycoprotein</keyword>
<evidence type="ECO:0000259" key="7">
    <source>
        <dbReference type="Pfam" id="PF07731"/>
    </source>
</evidence>
<dbReference type="InterPro" id="IPR001117">
    <property type="entry name" value="Cu-oxidase_2nd"/>
</dbReference>
<sequence>MKRSCSLSSLSTRLALLVAGLLLTSLLYVHHYRLGSPDHRYLDQSIGAVFHQDEVPTTRYYDWTVERTELAPDGVKRDMITVNGRFPGPTIQGNVGDHISVVVRNRLPRNISHPERERYSTMMHEVYDVDTDSKVSIHWHGLSMRGSPQSDGAHGFTSCAFGPGEEKTYTFQLQEEDAGTHWWHSHIGMSRSDGLWGSLIVHSKKERANLVQRAGLRWDKEEVVALGDHYHKPGAEQISWFMSRYSLGYEPTPDSGLINGRHIFECARNMVDGIRCDQSLGSYSTLEWERGKTYRLRLVNVGALADMIFSIDGHALQVIEADGTLIKPFKSRRLSIAPGQRYSVLVQSPDTRVKHSRFWLRAQMDSRCFNMANPSLNLTTLAIVDYASPSSRTFESNKGLDFRSRGLPFAPSLPTTEAWPASPEDGKECHDVDLALLKPLLEEEEAAPALDLAKGDIKVVVTATMPKMERHGLVPVGYLNQSTWRAPTEPILQSYFKGGRRETSRNQLIFEGHAGRDDRPTTIELIVQNKDEAPHPFHLHGHHFWVMETEESPNMIPSFYFDPEGKRSQAYELKGRAKRDTVHVPALGYAVLRWRMDNPGVWAFHCHVLVHMVSGLAMATVDEPGVIPNLGNIMPESCPRLSA</sequence>
<evidence type="ECO:0000256" key="3">
    <source>
        <dbReference type="ARBA" id="ARBA00023002"/>
    </source>
</evidence>
<dbReference type="SUPFAM" id="SSF49503">
    <property type="entry name" value="Cupredoxins"/>
    <property type="match status" value="3"/>
</dbReference>
<keyword evidence="2" id="KW-0479">Metal-binding</keyword>
<dbReference type="GeneID" id="37046437"/>
<evidence type="ECO:0000313" key="10">
    <source>
        <dbReference type="Proteomes" id="UP000245768"/>
    </source>
</evidence>
<dbReference type="InterPro" id="IPR008972">
    <property type="entry name" value="Cupredoxin"/>
</dbReference>
<keyword evidence="4" id="KW-0186">Copper</keyword>
<feature type="domain" description="Plastocyanin-like" evidence="7">
    <location>
        <begin position="487"/>
        <end position="624"/>
    </location>
</feature>
<protein>
    <submittedName>
        <fullName evidence="9">Cupredoxin</fullName>
    </submittedName>
</protein>
<dbReference type="PANTHER" id="PTHR11709:SF414">
    <property type="entry name" value="ADR239WP"/>
    <property type="match status" value="1"/>
</dbReference>
<evidence type="ECO:0000256" key="5">
    <source>
        <dbReference type="ARBA" id="ARBA00023180"/>
    </source>
</evidence>
<dbReference type="PROSITE" id="PS00080">
    <property type="entry name" value="MULTICOPPER_OXIDASE2"/>
    <property type="match status" value="1"/>
</dbReference>
<keyword evidence="3" id="KW-0560">Oxidoreductase</keyword>
<dbReference type="STRING" id="215250.A0A316YEN6"/>
<dbReference type="InParanoid" id="A0A316YEN6"/>
<dbReference type="InterPro" id="IPR045087">
    <property type="entry name" value="Cu-oxidase_fam"/>
</dbReference>
<dbReference type="InterPro" id="IPR002355">
    <property type="entry name" value="Cu_oxidase_Cu_BS"/>
</dbReference>
<feature type="domain" description="Plastocyanin-like" evidence="8">
    <location>
        <begin position="65"/>
        <end position="112"/>
    </location>
</feature>
<feature type="domain" description="Plastocyanin-like" evidence="6">
    <location>
        <begin position="222"/>
        <end position="387"/>
    </location>
</feature>
<dbReference type="GO" id="GO:0016491">
    <property type="term" value="F:oxidoreductase activity"/>
    <property type="evidence" value="ECO:0007669"/>
    <property type="project" value="UniProtKB-KW"/>
</dbReference>
<dbReference type="CDD" id="cd04206">
    <property type="entry name" value="CuRO_1_LCC_like"/>
    <property type="match status" value="1"/>
</dbReference>
<dbReference type="EMBL" id="KZ819640">
    <property type="protein sequence ID" value="PWN87581.1"/>
    <property type="molecule type" value="Genomic_DNA"/>
</dbReference>
<accession>A0A316YEN6</accession>
<name>A0A316YEN6_9BASI</name>
<keyword evidence="10" id="KW-1185">Reference proteome</keyword>
<evidence type="ECO:0000256" key="4">
    <source>
        <dbReference type="ARBA" id="ARBA00023008"/>
    </source>
</evidence>